<evidence type="ECO:0000313" key="3">
    <source>
        <dbReference type="Proteomes" id="UP000192801"/>
    </source>
</evidence>
<comment type="caution">
    <text evidence="2">The sequence shown here is derived from an EMBL/GenBank/DDBJ whole genome shotgun (WGS) entry which is preliminary data.</text>
</comment>
<organism evidence="2 3">
    <name type="scientific">Mycolicibacterium insubricum</name>
    <dbReference type="NCBI Taxonomy" id="444597"/>
    <lineage>
        <taxon>Bacteria</taxon>
        <taxon>Bacillati</taxon>
        <taxon>Actinomycetota</taxon>
        <taxon>Actinomycetes</taxon>
        <taxon>Mycobacteriales</taxon>
        <taxon>Mycobacteriaceae</taxon>
        <taxon>Mycolicibacterium</taxon>
    </lineage>
</organism>
<feature type="signal peptide" evidence="1">
    <location>
        <begin position="1"/>
        <end position="24"/>
    </location>
</feature>
<protein>
    <recommendedName>
        <fullName evidence="4">Secreted protein</fullName>
    </recommendedName>
</protein>
<dbReference type="AlphaFoldDB" id="A0A1X0DIJ7"/>
<accession>A0A1X0DIJ7</accession>
<evidence type="ECO:0000313" key="2">
    <source>
        <dbReference type="EMBL" id="ORA72224.1"/>
    </source>
</evidence>
<dbReference type="Proteomes" id="UP000192801">
    <property type="component" value="Unassembled WGS sequence"/>
</dbReference>
<dbReference type="RefSeq" id="WP_083029896.1">
    <property type="nucleotide sequence ID" value="NZ_AP022618.1"/>
</dbReference>
<evidence type="ECO:0008006" key="4">
    <source>
        <dbReference type="Google" id="ProtNLM"/>
    </source>
</evidence>
<gene>
    <name evidence="2" type="ORF">BST26_06270</name>
</gene>
<dbReference type="EMBL" id="MVHS01000009">
    <property type="protein sequence ID" value="ORA72224.1"/>
    <property type="molecule type" value="Genomic_DNA"/>
</dbReference>
<proteinExistence type="predicted"/>
<sequence length="215" mass="21950">MRITTLPAAVLALAGITAAAPAQAAPATAMVNVTAVNAQGQPANGYRVSGSAAQVSDCSNPSPAAVTAGVYSCYPTAASADVCWTATPGSLLCAGDPWARILHRVTYDGTLPAVTPISTPTPFAIELDDGSRCRGYAGGPGGAHVRKDGYELAYSCTGTVNVLRRTSPNRPATINRDQSQWTVLVGATDDPNADYPAPQTRTVTTAWFAAAPGAD</sequence>
<dbReference type="OrthoDB" id="5116562at2"/>
<reference evidence="2 3" key="1">
    <citation type="submission" date="2016-12" db="EMBL/GenBank/DDBJ databases">
        <title>The new phylogeny of genus Mycobacterium.</title>
        <authorList>
            <person name="Tortoli E."/>
            <person name="Trovato A."/>
            <person name="Cirillo D.M."/>
        </authorList>
    </citation>
    <scope>NUCLEOTIDE SEQUENCE [LARGE SCALE GENOMIC DNA]</scope>
    <source>
        <strain evidence="2 3">DSM 45130</strain>
    </source>
</reference>
<feature type="chain" id="PRO_5012077597" description="Secreted protein" evidence="1">
    <location>
        <begin position="25"/>
        <end position="215"/>
    </location>
</feature>
<keyword evidence="1" id="KW-0732">Signal</keyword>
<keyword evidence="3" id="KW-1185">Reference proteome</keyword>
<name>A0A1X0DIJ7_9MYCO</name>
<evidence type="ECO:0000256" key="1">
    <source>
        <dbReference type="SAM" id="SignalP"/>
    </source>
</evidence>
<dbReference type="STRING" id="444597.BST26_06270"/>